<gene>
    <name evidence="1" type="ORF">SAMN05421823_102280</name>
</gene>
<dbReference type="EMBL" id="FNFO01000002">
    <property type="protein sequence ID" value="SDK25967.1"/>
    <property type="molecule type" value="Genomic_DNA"/>
</dbReference>
<organism evidence="1 2">
    <name type="scientific">Catalinimonas alkaloidigena</name>
    <dbReference type="NCBI Taxonomy" id="1075417"/>
    <lineage>
        <taxon>Bacteria</taxon>
        <taxon>Pseudomonadati</taxon>
        <taxon>Bacteroidota</taxon>
        <taxon>Cytophagia</taxon>
        <taxon>Cytophagales</taxon>
        <taxon>Catalimonadaceae</taxon>
        <taxon>Catalinimonas</taxon>
    </lineage>
</organism>
<name>A0A1G9AF26_9BACT</name>
<evidence type="ECO:0000313" key="2">
    <source>
        <dbReference type="Proteomes" id="UP000198510"/>
    </source>
</evidence>
<accession>A0A1G9AF26</accession>
<keyword evidence="2" id="KW-1185">Reference proteome</keyword>
<dbReference type="STRING" id="1075417.SAMN05421823_102280"/>
<reference evidence="1 2" key="1">
    <citation type="submission" date="2016-10" db="EMBL/GenBank/DDBJ databases">
        <authorList>
            <person name="de Groot N.N."/>
        </authorList>
    </citation>
    <scope>NUCLEOTIDE SEQUENCE [LARGE SCALE GENOMIC DNA]</scope>
    <source>
        <strain evidence="1 2">DSM 25186</strain>
    </source>
</reference>
<dbReference type="AlphaFoldDB" id="A0A1G9AF26"/>
<proteinExistence type="predicted"/>
<protein>
    <submittedName>
        <fullName evidence="1">Uncharacterized protein</fullName>
    </submittedName>
</protein>
<evidence type="ECO:0000313" key="1">
    <source>
        <dbReference type="EMBL" id="SDK25967.1"/>
    </source>
</evidence>
<dbReference type="Proteomes" id="UP000198510">
    <property type="component" value="Unassembled WGS sequence"/>
</dbReference>
<sequence>MDNRNLYALEMYRAVNENDTRTSLIHFELITEALFQLTQSLFDKKVSMKYHQRELEGKFFRFGLANHSLINLIKGNRFNLINQEVSITDVFSINSITRMQIESFLIMFYLFFDKVSDSEKDFRYNIYKLHGLQKQASFKTSSTFPEKHVHLSKINSEIDESITNIKKSDLYRNASEKQRQAYLKPKSARLLSTKDLLATSGIEASRIDEMWQIYSNYAHSEHISDRQYNTIYSVEKNTLKPCSLIITINSILTSKLIIYLSELFKSIEDDYLKLNSKVKYHIDALSSIEISKNRQL</sequence>
<dbReference type="OrthoDB" id="1433257at2"/>